<accession>A0A383DZH4</accession>
<dbReference type="EMBL" id="UINC01221560">
    <property type="protein sequence ID" value="SVE49946.1"/>
    <property type="molecule type" value="Genomic_DNA"/>
</dbReference>
<gene>
    <name evidence="1" type="ORF">METZ01_LOCUS502800</name>
</gene>
<evidence type="ECO:0000313" key="1">
    <source>
        <dbReference type="EMBL" id="SVE49946.1"/>
    </source>
</evidence>
<feature type="non-terminal residue" evidence="1">
    <location>
        <position position="29"/>
    </location>
</feature>
<name>A0A383DZH4_9ZZZZ</name>
<organism evidence="1">
    <name type="scientific">marine metagenome</name>
    <dbReference type="NCBI Taxonomy" id="408172"/>
    <lineage>
        <taxon>unclassified sequences</taxon>
        <taxon>metagenomes</taxon>
        <taxon>ecological metagenomes</taxon>
    </lineage>
</organism>
<sequence length="29" mass="3273">MKSAIFNFDKHKSKLIAYSEIKTSGINNS</sequence>
<proteinExistence type="predicted"/>
<dbReference type="AlphaFoldDB" id="A0A383DZH4"/>
<reference evidence="1" key="1">
    <citation type="submission" date="2018-05" db="EMBL/GenBank/DDBJ databases">
        <authorList>
            <person name="Lanie J.A."/>
            <person name="Ng W.-L."/>
            <person name="Kazmierczak K.M."/>
            <person name="Andrzejewski T.M."/>
            <person name="Davidsen T.M."/>
            <person name="Wayne K.J."/>
            <person name="Tettelin H."/>
            <person name="Glass J.I."/>
            <person name="Rusch D."/>
            <person name="Podicherti R."/>
            <person name="Tsui H.-C.T."/>
            <person name="Winkler M.E."/>
        </authorList>
    </citation>
    <scope>NUCLEOTIDE SEQUENCE</scope>
</reference>
<protein>
    <submittedName>
        <fullName evidence="1">Uncharacterized protein</fullName>
    </submittedName>
</protein>